<feature type="domain" description="Peptidase M48" evidence="8">
    <location>
        <begin position="75"/>
        <end position="245"/>
    </location>
</feature>
<evidence type="ECO:0000256" key="1">
    <source>
        <dbReference type="ARBA" id="ARBA00022670"/>
    </source>
</evidence>
<evidence type="ECO:0000259" key="8">
    <source>
        <dbReference type="Pfam" id="PF01435"/>
    </source>
</evidence>
<evidence type="ECO:0000256" key="4">
    <source>
        <dbReference type="ARBA" id="ARBA00022833"/>
    </source>
</evidence>
<dbReference type="PANTHER" id="PTHR22726">
    <property type="entry name" value="METALLOENDOPEPTIDASE OMA1"/>
    <property type="match status" value="1"/>
</dbReference>
<gene>
    <name evidence="9" type="ORF">IX84_20415</name>
</gene>
<dbReference type="RefSeq" id="WP_044224556.1">
    <property type="nucleotide sequence ID" value="NZ_JBKAGJ010000069.1"/>
</dbReference>
<dbReference type="Proteomes" id="UP000029736">
    <property type="component" value="Unassembled WGS sequence"/>
</dbReference>
<keyword evidence="10" id="KW-1185">Reference proteome</keyword>
<evidence type="ECO:0000313" key="9">
    <source>
        <dbReference type="EMBL" id="KGE86647.1"/>
    </source>
</evidence>
<keyword evidence="1 6" id="KW-0645">Protease</keyword>
<sequence length="272" mass="30236">MMKRIQMTLLAFVLLISAVSFTGCGGDDDRGGGINLFSIEDDKMLGRELRDEILANPQEYPILDQAQYPEAYAFLQDIVDDILGSGEVKYAQDFAWEVYIIDDPETLNAFAAPGGYIFVYTGLIKFLEEKDDFVGVMGHEIAHADLRHSTQQLTQQYGVATLLGLLLGEDRELLNNVLGSLLGLKFSRDDESQADQFSVIYLCETEYAANGAASFFQKLIDQGSANPPQFLSTHPNPDNRVEAINMEAEERMCDTAFDSDAQAWMAFQNSLP</sequence>
<reference evidence="9 10" key="1">
    <citation type="journal article" date="2014" name="Int. J. Syst. Evol. Microbiol.">
        <title>Phaeodactylibacter xiamenensis gen. nov., sp. nov., a member of the family Saprospiraceae isolated from the marine alga Phaeodactylum tricornutum.</title>
        <authorList>
            <person name="Chen Z.Jr."/>
            <person name="Lei X."/>
            <person name="Lai Q."/>
            <person name="Li Y."/>
            <person name="Zhang B."/>
            <person name="Zhang J."/>
            <person name="Zhang H."/>
            <person name="Yang L."/>
            <person name="Zheng W."/>
            <person name="Tian Y."/>
            <person name="Yu Z."/>
            <person name="Xu H.Jr."/>
            <person name="Zheng T."/>
        </authorList>
    </citation>
    <scope>NUCLEOTIDE SEQUENCE [LARGE SCALE GENOMIC DNA]</scope>
    <source>
        <strain evidence="9 10">KD52</strain>
    </source>
</reference>
<evidence type="ECO:0000256" key="7">
    <source>
        <dbReference type="SAM" id="SignalP"/>
    </source>
</evidence>
<comment type="caution">
    <text evidence="9">The sequence shown here is derived from an EMBL/GenBank/DDBJ whole genome shotgun (WGS) entry which is preliminary data.</text>
</comment>
<proteinExistence type="inferred from homology"/>
<evidence type="ECO:0000256" key="6">
    <source>
        <dbReference type="RuleBase" id="RU003983"/>
    </source>
</evidence>
<comment type="cofactor">
    <cofactor evidence="6">
        <name>Zn(2+)</name>
        <dbReference type="ChEBI" id="CHEBI:29105"/>
    </cofactor>
    <text evidence="6">Binds 1 zinc ion per subunit.</text>
</comment>
<keyword evidence="2" id="KW-0479">Metal-binding</keyword>
<dbReference type="PROSITE" id="PS51257">
    <property type="entry name" value="PROKAR_LIPOPROTEIN"/>
    <property type="match status" value="1"/>
</dbReference>
<dbReference type="OrthoDB" id="9810445at2"/>
<dbReference type="AlphaFoldDB" id="A0A098S5Z2"/>
<evidence type="ECO:0000256" key="5">
    <source>
        <dbReference type="ARBA" id="ARBA00023049"/>
    </source>
</evidence>
<dbReference type="GO" id="GO:0051603">
    <property type="term" value="P:proteolysis involved in protein catabolic process"/>
    <property type="evidence" value="ECO:0007669"/>
    <property type="project" value="TreeGrafter"/>
</dbReference>
<dbReference type="GO" id="GO:0016020">
    <property type="term" value="C:membrane"/>
    <property type="evidence" value="ECO:0007669"/>
    <property type="project" value="TreeGrafter"/>
</dbReference>
<dbReference type="STRING" id="1524460.IX84_20415"/>
<dbReference type="Pfam" id="PF01435">
    <property type="entry name" value="Peptidase_M48"/>
    <property type="match status" value="1"/>
</dbReference>
<evidence type="ECO:0000256" key="2">
    <source>
        <dbReference type="ARBA" id="ARBA00022723"/>
    </source>
</evidence>
<dbReference type="EMBL" id="JPOS01000076">
    <property type="protein sequence ID" value="KGE86647.1"/>
    <property type="molecule type" value="Genomic_DNA"/>
</dbReference>
<keyword evidence="5 6" id="KW-0482">Metalloprotease</keyword>
<organism evidence="9 10">
    <name type="scientific">Phaeodactylibacter xiamenensis</name>
    <dbReference type="NCBI Taxonomy" id="1524460"/>
    <lineage>
        <taxon>Bacteria</taxon>
        <taxon>Pseudomonadati</taxon>
        <taxon>Bacteroidota</taxon>
        <taxon>Saprospiria</taxon>
        <taxon>Saprospirales</taxon>
        <taxon>Haliscomenobacteraceae</taxon>
        <taxon>Phaeodactylibacter</taxon>
    </lineage>
</organism>
<keyword evidence="4 6" id="KW-0862">Zinc</keyword>
<keyword evidence="3 6" id="KW-0378">Hydrolase</keyword>
<name>A0A098S5Z2_9BACT</name>
<dbReference type="PANTHER" id="PTHR22726:SF1">
    <property type="entry name" value="METALLOENDOPEPTIDASE OMA1, MITOCHONDRIAL"/>
    <property type="match status" value="1"/>
</dbReference>
<dbReference type="InterPro" id="IPR051156">
    <property type="entry name" value="Mito/Outer_Membr_Metalloprot"/>
</dbReference>
<protein>
    <submittedName>
        <fullName evidence="9">Peptidase M48</fullName>
    </submittedName>
</protein>
<dbReference type="InterPro" id="IPR001915">
    <property type="entry name" value="Peptidase_M48"/>
</dbReference>
<dbReference type="Gene3D" id="3.30.2010.10">
    <property type="entry name" value="Metalloproteases ('zincins'), catalytic domain"/>
    <property type="match status" value="1"/>
</dbReference>
<comment type="similarity">
    <text evidence="6">Belongs to the peptidase M48 family.</text>
</comment>
<dbReference type="GO" id="GO:0046872">
    <property type="term" value="F:metal ion binding"/>
    <property type="evidence" value="ECO:0007669"/>
    <property type="project" value="UniProtKB-KW"/>
</dbReference>
<feature type="signal peptide" evidence="7">
    <location>
        <begin position="1"/>
        <end position="22"/>
    </location>
</feature>
<accession>A0A098S5Z2</accession>
<feature type="chain" id="PRO_5001939958" evidence="7">
    <location>
        <begin position="23"/>
        <end position="272"/>
    </location>
</feature>
<dbReference type="GO" id="GO:0004222">
    <property type="term" value="F:metalloendopeptidase activity"/>
    <property type="evidence" value="ECO:0007669"/>
    <property type="project" value="InterPro"/>
</dbReference>
<evidence type="ECO:0000256" key="3">
    <source>
        <dbReference type="ARBA" id="ARBA00022801"/>
    </source>
</evidence>
<evidence type="ECO:0000313" key="10">
    <source>
        <dbReference type="Proteomes" id="UP000029736"/>
    </source>
</evidence>
<keyword evidence="7" id="KW-0732">Signal</keyword>